<dbReference type="OrthoDB" id="4516955at2"/>
<evidence type="ECO:0000259" key="2">
    <source>
        <dbReference type="Pfam" id="PF02470"/>
    </source>
</evidence>
<dbReference type="AlphaFoldDB" id="A0A318RKT9"/>
<dbReference type="Pfam" id="PF02470">
    <property type="entry name" value="MlaD"/>
    <property type="match status" value="1"/>
</dbReference>
<evidence type="ECO:0000313" key="3">
    <source>
        <dbReference type="EMBL" id="PYE16289.1"/>
    </source>
</evidence>
<dbReference type="RefSeq" id="WP_110470174.1">
    <property type="nucleotide sequence ID" value="NZ_QJSP01000008.1"/>
</dbReference>
<dbReference type="EMBL" id="QJSP01000008">
    <property type="protein sequence ID" value="PYE16289.1"/>
    <property type="molecule type" value="Genomic_DNA"/>
</dbReference>
<name>A0A318RKT9_WILLI</name>
<organism evidence="3 4">
    <name type="scientific">Williamsia limnetica</name>
    <dbReference type="NCBI Taxonomy" id="882452"/>
    <lineage>
        <taxon>Bacteria</taxon>
        <taxon>Bacillati</taxon>
        <taxon>Actinomycetota</taxon>
        <taxon>Actinomycetes</taxon>
        <taxon>Mycobacteriales</taxon>
        <taxon>Nocardiaceae</taxon>
        <taxon>Williamsia</taxon>
    </lineage>
</organism>
<evidence type="ECO:0000313" key="4">
    <source>
        <dbReference type="Proteomes" id="UP000247591"/>
    </source>
</evidence>
<feature type="signal peptide" evidence="1">
    <location>
        <begin position="1"/>
        <end position="27"/>
    </location>
</feature>
<feature type="chain" id="PRO_5038841674" evidence="1">
    <location>
        <begin position="28"/>
        <end position="369"/>
    </location>
</feature>
<keyword evidence="1" id="KW-0732">Signal</keyword>
<dbReference type="Proteomes" id="UP000247591">
    <property type="component" value="Unassembled WGS sequence"/>
</dbReference>
<dbReference type="InterPro" id="IPR003399">
    <property type="entry name" value="Mce/MlaD"/>
</dbReference>
<dbReference type="InterPro" id="IPR052336">
    <property type="entry name" value="MlaD_Phospholipid_Transporter"/>
</dbReference>
<accession>A0A318RKT9</accession>
<keyword evidence="4" id="KW-1185">Reference proteome</keyword>
<reference evidence="3 4" key="1">
    <citation type="submission" date="2018-06" db="EMBL/GenBank/DDBJ databases">
        <title>Genomic Encyclopedia of Type Strains, Phase IV (KMG-IV): sequencing the most valuable type-strain genomes for metagenomic binning, comparative biology and taxonomic classification.</title>
        <authorList>
            <person name="Goeker M."/>
        </authorList>
    </citation>
    <scope>NUCLEOTIDE SEQUENCE [LARGE SCALE GENOMIC DNA]</scope>
    <source>
        <strain evidence="3 4">DSM 45521</strain>
    </source>
</reference>
<comment type="caution">
    <text evidence="3">The sequence shown here is derived from an EMBL/GenBank/DDBJ whole genome shotgun (WGS) entry which is preliminary data.</text>
</comment>
<dbReference type="PANTHER" id="PTHR33371:SF4">
    <property type="entry name" value="INTERMEMBRANE PHOSPHOLIPID TRANSPORT SYSTEM BINDING PROTEIN MLAD"/>
    <property type="match status" value="1"/>
</dbReference>
<protein>
    <submittedName>
        <fullName evidence="3">Virulence factor Mce-like protein</fullName>
    </submittedName>
</protein>
<dbReference type="GO" id="GO:0005576">
    <property type="term" value="C:extracellular region"/>
    <property type="evidence" value="ECO:0007669"/>
    <property type="project" value="TreeGrafter"/>
</dbReference>
<dbReference type="InterPro" id="IPR005693">
    <property type="entry name" value="Mce"/>
</dbReference>
<proteinExistence type="predicted"/>
<dbReference type="PANTHER" id="PTHR33371">
    <property type="entry name" value="INTERMEMBRANE PHOSPHOLIPID TRANSPORT SYSTEM BINDING PROTEIN MLAD-RELATED"/>
    <property type="match status" value="1"/>
</dbReference>
<evidence type="ECO:0000256" key="1">
    <source>
        <dbReference type="SAM" id="SignalP"/>
    </source>
</evidence>
<gene>
    <name evidence="3" type="ORF">DFR67_10840</name>
</gene>
<dbReference type="NCBIfam" id="TIGR00996">
    <property type="entry name" value="Mtu_fam_mce"/>
    <property type="match status" value="1"/>
</dbReference>
<sequence>MRVSKTVAKVAVLVVLIAAVCFGSVRAAAASESAIRVTARFDNGVGLYEGNAVSVLGMPVGAVETISPKGTYVEVVMRIDGGVTIPAGVDAVTVSTSILTDRHIELSPAYTGGPVLRNNDLIGLDRTKTPVEFDRLLAMADDLALELEGDGEGAGPVAQLLDVGSAITDGNGEDMRAALGELAKALRLGADGGAETRDAITTIVDNLSVLTEAAARNDGQIRDFGSAVGQLSAILADQDLGSGDTGAQINEILLQAEDLLRTNQGSLNSTVTDSDILVKTLADYRRELAEFLDVTPLLLDNAYAAVDQENRVARVHAQLDKVFFDGQLLKEVCNVLGLRQLGCATGTLSDFGPDFGITDMLEGMAGMAK</sequence>
<feature type="domain" description="Mce/MlaD" evidence="2">
    <location>
        <begin position="35"/>
        <end position="108"/>
    </location>
</feature>